<feature type="domain" description="HAMP" evidence="4">
    <location>
        <begin position="256"/>
        <end position="306"/>
    </location>
</feature>
<dbReference type="InterPro" id="IPR000160">
    <property type="entry name" value="GGDEF_dom"/>
</dbReference>
<dbReference type="NCBIfam" id="TIGR00254">
    <property type="entry name" value="GGDEF"/>
    <property type="match status" value="1"/>
</dbReference>
<dbReference type="PANTHER" id="PTHR45138">
    <property type="entry name" value="REGULATORY COMPONENTS OF SENSORY TRANSDUCTION SYSTEM"/>
    <property type="match status" value="1"/>
</dbReference>
<feature type="transmembrane region" description="Helical" evidence="3">
    <location>
        <begin position="38"/>
        <end position="58"/>
    </location>
</feature>
<dbReference type="Gene3D" id="6.10.340.10">
    <property type="match status" value="1"/>
</dbReference>
<dbReference type="CDD" id="cd06225">
    <property type="entry name" value="HAMP"/>
    <property type="match status" value="1"/>
</dbReference>
<sequence length="638" mass="71955">MPEYSSVPPPEAATTSGSLAQRLRGLLMFVDLPIKKKFLLFAGSTLLWFCLMTFVTVVSMSALHYRYHQVAEQIVPYRQVIETVLIRLQYIDQHLSLGNGDGMAAHTVIRRQLEAIRMSINELSLRQKRPPAEGTIVERILQNMAEADPEGVRYLQEILAQLETIDRSLEHHPRMTGKSRHTATADGSYAAAQGAIADTIALSKRHLEQISAKYTTIDQYIYKNIRNSIHTTLGLLLFASLLLALFTHWIIVAFYKPIKTITNQIESLSTGDIDLAKKVTIPSRDEIGTLSRKFNSLMESVYSMTIYKKVIEEDSSLEEVYRRLGEVFSNDLGLREYCIYEVNTPQKEMKAAYPPLVGDIRLHCQEDILSDCTLCRAVKTGHNISSFEFSGICRFFLPEEGVGHVCIPMMLGGNTGGVVQFRFPATGQSAPLSAEDTTRLFKAETYINQSLSVIEAKRLMQTLQESALVDPLTGLYNRRFLQEHTKQIIAGVLRRNKQIGLLVCDLDYFKQVNDTHGHDTGDQMLRETANILKSSVREADLVIRFGGEEFLVVLLDSEPGMAMQVAEKIRVRVEQFKLRVGDTILQKSISIGVSEFPGDSDGFWQAIKFADVALYRAKETGRNRVVRFTPEMWQHGDF</sequence>
<dbReference type="PROSITE" id="PS50885">
    <property type="entry name" value="HAMP"/>
    <property type="match status" value="1"/>
</dbReference>
<keyword evidence="7" id="KW-1185">Reference proteome</keyword>
<keyword evidence="3" id="KW-0472">Membrane</keyword>
<gene>
    <name evidence="6" type="ORF">GEAMG1_1212</name>
</gene>
<feature type="transmembrane region" description="Helical" evidence="3">
    <location>
        <begin position="233"/>
        <end position="255"/>
    </location>
</feature>
<dbReference type="InterPro" id="IPR029787">
    <property type="entry name" value="Nucleotide_cyclase"/>
</dbReference>
<dbReference type="EMBL" id="OW150024">
    <property type="protein sequence ID" value="CAH2031029.1"/>
    <property type="molecule type" value="Genomic_DNA"/>
</dbReference>
<organism evidence="6 7">
    <name type="scientific">Trichlorobacter ammonificans</name>
    <dbReference type="NCBI Taxonomy" id="2916410"/>
    <lineage>
        <taxon>Bacteria</taxon>
        <taxon>Pseudomonadati</taxon>
        <taxon>Thermodesulfobacteriota</taxon>
        <taxon>Desulfuromonadia</taxon>
        <taxon>Geobacterales</taxon>
        <taxon>Geobacteraceae</taxon>
        <taxon>Trichlorobacter</taxon>
    </lineage>
</organism>
<dbReference type="Pfam" id="PF00672">
    <property type="entry name" value="HAMP"/>
    <property type="match status" value="1"/>
</dbReference>
<evidence type="ECO:0000256" key="1">
    <source>
        <dbReference type="ARBA" id="ARBA00012528"/>
    </source>
</evidence>
<dbReference type="SUPFAM" id="SSF158472">
    <property type="entry name" value="HAMP domain-like"/>
    <property type="match status" value="1"/>
</dbReference>
<dbReference type="CDD" id="cd01949">
    <property type="entry name" value="GGDEF"/>
    <property type="match status" value="1"/>
</dbReference>
<dbReference type="Proteomes" id="UP001295463">
    <property type="component" value="Chromosome"/>
</dbReference>
<protein>
    <recommendedName>
        <fullName evidence="1">diguanylate cyclase</fullName>
        <ecNumber evidence="1">2.7.7.65</ecNumber>
    </recommendedName>
</protein>
<dbReference type="Pfam" id="PF00990">
    <property type="entry name" value="GGDEF"/>
    <property type="match status" value="1"/>
</dbReference>
<evidence type="ECO:0000256" key="3">
    <source>
        <dbReference type="SAM" id="Phobius"/>
    </source>
</evidence>
<dbReference type="InterPro" id="IPR003660">
    <property type="entry name" value="HAMP_dom"/>
</dbReference>
<evidence type="ECO:0000313" key="7">
    <source>
        <dbReference type="Proteomes" id="UP001295463"/>
    </source>
</evidence>
<comment type="catalytic activity">
    <reaction evidence="2">
        <text>2 GTP = 3',3'-c-di-GMP + 2 diphosphate</text>
        <dbReference type="Rhea" id="RHEA:24898"/>
        <dbReference type="ChEBI" id="CHEBI:33019"/>
        <dbReference type="ChEBI" id="CHEBI:37565"/>
        <dbReference type="ChEBI" id="CHEBI:58805"/>
        <dbReference type="EC" id="2.7.7.65"/>
    </reaction>
</comment>
<dbReference type="PROSITE" id="PS50887">
    <property type="entry name" value="GGDEF"/>
    <property type="match status" value="1"/>
</dbReference>
<dbReference type="EC" id="2.7.7.65" evidence="1"/>
<accession>A0ABM9D756</accession>
<evidence type="ECO:0000313" key="6">
    <source>
        <dbReference type="EMBL" id="CAH2031029.1"/>
    </source>
</evidence>
<dbReference type="InterPro" id="IPR043128">
    <property type="entry name" value="Rev_trsase/Diguanyl_cyclase"/>
</dbReference>
<keyword evidence="3" id="KW-1133">Transmembrane helix</keyword>
<dbReference type="Gene3D" id="3.30.70.270">
    <property type="match status" value="1"/>
</dbReference>
<evidence type="ECO:0000259" key="4">
    <source>
        <dbReference type="PROSITE" id="PS50885"/>
    </source>
</evidence>
<evidence type="ECO:0000256" key="2">
    <source>
        <dbReference type="ARBA" id="ARBA00034247"/>
    </source>
</evidence>
<reference evidence="6 7" key="1">
    <citation type="submission" date="2022-03" db="EMBL/GenBank/DDBJ databases">
        <authorList>
            <person name="Koch H."/>
        </authorList>
    </citation>
    <scope>NUCLEOTIDE SEQUENCE [LARGE SCALE GENOMIC DNA]</scope>
    <source>
        <strain evidence="6 7">G1</strain>
    </source>
</reference>
<name>A0ABM9D756_9BACT</name>
<dbReference type="PANTHER" id="PTHR45138:SF9">
    <property type="entry name" value="DIGUANYLATE CYCLASE DGCM-RELATED"/>
    <property type="match status" value="1"/>
</dbReference>
<evidence type="ECO:0000259" key="5">
    <source>
        <dbReference type="PROSITE" id="PS50887"/>
    </source>
</evidence>
<dbReference type="RefSeq" id="WP_305731888.1">
    <property type="nucleotide sequence ID" value="NZ_OW150024.1"/>
</dbReference>
<dbReference type="SUPFAM" id="SSF55073">
    <property type="entry name" value="Nucleotide cyclase"/>
    <property type="match status" value="1"/>
</dbReference>
<dbReference type="SMART" id="SM00267">
    <property type="entry name" value="GGDEF"/>
    <property type="match status" value="1"/>
</dbReference>
<proteinExistence type="predicted"/>
<keyword evidence="3" id="KW-0812">Transmembrane</keyword>
<dbReference type="InterPro" id="IPR050469">
    <property type="entry name" value="Diguanylate_Cyclase"/>
</dbReference>
<feature type="domain" description="GGDEF" evidence="5">
    <location>
        <begin position="497"/>
        <end position="630"/>
    </location>
</feature>